<dbReference type="SUPFAM" id="SSF52172">
    <property type="entry name" value="CheY-like"/>
    <property type="match status" value="1"/>
</dbReference>
<keyword evidence="1" id="KW-0808">Transferase</keyword>
<dbReference type="Pfam" id="PF13185">
    <property type="entry name" value="GAF_2"/>
    <property type="match status" value="1"/>
</dbReference>
<accession>A0A2N3YJC9</accession>
<dbReference type="GO" id="GO:0016301">
    <property type="term" value="F:kinase activity"/>
    <property type="evidence" value="ECO:0007669"/>
    <property type="project" value="UniProtKB-KW"/>
</dbReference>
<evidence type="ECO:0000256" key="2">
    <source>
        <dbReference type="ARBA" id="ARBA00022777"/>
    </source>
</evidence>
<dbReference type="EMBL" id="PJNE01000001">
    <property type="protein sequence ID" value="PKW26963.1"/>
    <property type="molecule type" value="Genomic_DNA"/>
</dbReference>
<name>A0A2N3YJC9_9MICO</name>
<evidence type="ECO:0000259" key="5">
    <source>
        <dbReference type="PROSITE" id="PS50921"/>
    </source>
</evidence>
<dbReference type="SMART" id="SM01012">
    <property type="entry name" value="ANTAR"/>
    <property type="match status" value="1"/>
</dbReference>
<dbReference type="InterPro" id="IPR012074">
    <property type="entry name" value="GAF_ANTAR"/>
</dbReference>
<evidence type="ECO:0000256" key="1">
    <source>
        <dbReference type="ARBA" id="ARBA00022679"/>
    </source>
</evidence>
<evidence type="ECO:0000256" key="4">
    <source>
        <dbReference type="ARBA" id="ARBA00023163"/>
    </source>
</evidence>
<keyword evidence="2" id="KW-0418">Kinase</keyword>
<feature type="domain" description="ANTAR" evidence="5">
    <location>
        <begin position="181"/>
        <end position="242"/>
    </location>
</feature>
<dbReference type="SMART" id="SM00065">
    <property type="entry name" value="GAF"/>
    <property type="match status" value="1"/>
</dbReference>
<dbReference type="SUPFAM" id="SSF55781">
    <property type="entry name" value="GAF domain-like"/>
    <property type="match status" value="1"/>
</dbReference>
<dbReference type="InterPro" id="IPR029016">
    <property type="entry name" value="GAF-like_dom_sf"/>
</dbReference>
<dbReference type="Pfam" id="PF03861">
    <property type="entry name" value="ANTAR"/>
    <property type="match status" value="1"/>
</dbReference>
<dbReference type="Proteomes" id="UP000233781">
    <property type="component" value="Unassembled WGS sequence"/>
</dbReference>
<keyword evidence="7" id="KW-1185">Reference proteome</keyword>
<dbReference type="InterPro" id="IPR003018">
    <property type="entry name" value="GAF"/>
</dbReference>
<evidence type="ECO:0000313" key="6">
    <source>
        <dbReference type="EMBL" id="PKW26963.1"/>
    </source>
</evidence>
<organism evidence="6 7">
    <name type="scientific">Phycicoccus duodecadis</name>
    <dbReference type="NCBI Taxonomy" id="173053"/>
    <lineage>
        <taxon>Bacteria</taxon>
        <taxon>Bacillati</taxon>
        <taxon>Actinomycetota</taxon>
        <taxon>Actinomycetes</taxon>
        <taxon>Micrococcales</taxon>
        <taxon>Intrasporangiaceae</taxon>
        <taxon>Phycicoccus</taxon>
    </lineage>
</organism>
<evidence type="ECO:0000313" key="7">
    <source>
        <dbReference type="Proteomes" id="UP000233781"/>
    </source>
</evidence>
<keyword evidence="4" id="KW-0804">Transcription</keyword>
<dbReference type="PROSITE" id="PS50921">
    <property type="entry name" value="ANTAR"/>
    <property type="match status" value="1"/>
</dbReference>
<dbReference type="InterPro" id="IPR011006">
    <property type="entry name" value="CheY-like_superfamily"/>
</dbReference>
<dbReference type="AlphaFoldDB" id="A0A2N3YJC9"/>
<dbReference type="RefSeq" id="WP_101395449.1">
    <property type="nucleotide sequence ID" value="NZ_PJNE01000001.1"/>
</dbReference>
<dbReference type="OrthoDB" id="4935162at2"/>
<proteinExistence type="predicted"/>
<evidence type="ECO:0000256" key="3">
    <source>
        <dbReference type="ARBA" id="ARBA00023015"/>
    </source>
</evidence>
<dbReference type="Gene3D" id="3.30.450.40">
    <property type="match status" value="1"/>
</dbReference>
<reference evidence="6 7" key="1">
    <citation type="submission" date="2017-12" db="EMBL/GenBank/DDBJ databases">
        <title>Sequencing the genomes of 1000 Actinobacteria strains.</title>
        <authorList>
            <person name="Klenk H.-P."/>
        </authorList>
    </citation>
    <scope>NUCLEOTIDE SEQUENCE [LARGE SCALE GENOMIC DNA]</scope>
    <source>
        <strain evidence="6 7">DSM 12806</strain>
    </source>
</reference>
<dbReference type="InterPro" id="IPR036388">
    <property type="entry name" value="WH-like_DNA-bd_sf"/>
</dbReference>
<keyword evidence="3" id="KW-0805">Transcription regulation</keyword>
<comment type="caution">
    <text evidence="6">The sequence shown here is derived from an EMBL/GenBank/DDBJ whole genome shotgun (WGS) entry which is preliminary data.</text>
</comment>
<dbReference type="Gene3D" id="1.10.10.10">
    <property type="entry name" value="Winged helix-like DNA-binding domain superfamily/Winged helix DNA-binding domain"/>
    <property type="match status" value="1"/>
</dbReference>
<sequence>MTHALTQPSPQDGDLDPATVLESLSFDTGGVLESMEELSDYLERVVHSVRRFVDGCDEVGVTILSNDRPHTAAYSTVQTLEIDAVQYALDEGPCLEAARTREEQRVDDLCAEDGRWPTFAQVTRQDGMRSLFAVPLVSGDECVGALNLYAWERDAFGSLDAALVRIAARRCADAVVAVTQLDGMRRLAGQLEQAMASRAVIEQAKGVIMALRGIPEHEAFDVLRKTSQDRNIKVRVLAEQVIGGVVQGRDGLGTPG</sequence>
<dbReference type="InterPro" id="IPR005561">
    <property type="entry name" value="ANTAR"/>
</dbReference>
<protein>
    <submittedName>
        <fullName evidence="6">GAF domain-containing protein</fullName>
    </submittedName>
</protein>
<gene>
    <name evidence="6" type="ORF">ATL31_1792</name>
</gene>
<dbReference type="PIRSF" id="PIRSF036625">
    <property type="entry name" value="GAF_ANTAR"/>
    <property type="match status" value="1"/>
</dbReference>
<dbReference type="GO" id="GO:0003723">
    <property type="term" value="F:RNA binding"/>
    <property type="evidence" value="ECO:0007669"/>
    <property type="project" value="InterPro"/>
</dbReference>